<keyword evidence="3" id="KW-1185">Reference proteome</keyword>
<gene>
    <name evidence="2" type="ORF">FHX73_16474</name>
</gene>
<dbReference type="Proteomes" id="UP000317940">
    <property type="component" value="Unassembled WGS sequence"/>
</dbReference>
<sequence length="238" mass="24736">MAQRSPESRLNRIALGLVVAAILPGLALAARTRHPAAPPPPDGPVSTQPVFPPPDQPPPETARLVTADAVDAGKAPVGALIVAYRHGPSTLFIWQTVGHDLCGEYAATDFRVLAGCVPGAELPAGGAPVVRPLLGPDAVTTTDWLAVLVADREQLRSLGCAGARITPRQVARLTAPDGEPLAAYVFDAPWMAAGVLEAQVQRPGGLATEAVPINAARADQHAKYSRTCTGPPWSRRSG</sequence>
<evidence type="ECO:0000256" key="1">
    <source>
        <dbReference type="SAM" id="MobiDB-lite"/>
    </source>
</evidence>
<organism evidence="2 3">
    <name type="scientific">Kitasatospora viridis</name>
    <dbReference type="NCBI Taxonomy" id="281105"/>
    <lineage>
        <taxon>Bacteria</taxon>
        <taxon>Bacillati</taxon>
        <taxon>Actinomycetota</taxon>
        <taxon>Actinomycetes</taxon>
        <taxon>Kitasatosporales</taxon>
        <taxon>Streptomycetaceae</taxon>
        <taxon>Kitasatospora</taxon>
    </lineage>
</organism>
<dbReference type="RefSeq" id="WP_145911268.1">
    <property type="nucleotide sequence ID" value="NZ_BAAAMZ010000005.1"/>
</dbReference>
<proteinExistence type="predicted"/>
<reference evidence="2 3" key="1">
    <citation type="submission" date="2019-06" db="EMBL/GenBank/DDBJ databases">
        <title>Sequencing the genomes of 1000 actinobacteria strains.</title>
        <authorList>
            <person name="Klenk H.-P."/>
        </authorList>
    </citation>
    <scope>NUCLEOTIDE SEQUENCE [LARGE SCALE GENOMIC DNA]</scope>
    <source>
        <strain evidence="2 3">DSM 44826</strain>
    </source>
</reference>
<name>A0A561SEM9_9ACTN</name>
<protein>
    <submittedName>
        <fullName evidence="2">Uncharacterized protein</fullName>
    </submittedName>
</protein>
<feature type="compositionally biased region" description="Pro residues" evidence="1">
    <location>
        <begin position="50"/>
        <end position="60"/>
    </location>
</feature>
<evidence type="ECO:0000313" key="3">
    <source>
        <dbReference type="Proteomes" id="UP000317940"/>
    </source>
</evidence>
<feature type="region of interest" description="Disordered" evidence="1">
    <location>
        <begin position="33"/>
        <end position="60"/>
    </location>
</feature>
<dbReference type="AlphaFoldDB" id="A0A561SEM9"/>
<evidence type="ECO:0000313" key="2">
    <source>
        <dbReference type="EMBL" id="TWF73323.1"/>
    </source>
</evidence>
<comment type="caution">
    <text evidence="2">The sequence shown here is derived from an EMBL/GenBank/DDBJ whole genome shotgun (WGS) entry which is preliminary data.</text>
</comment>
<accession>A0A561SEM9</accession>
<dbReference type="EMBL" id="VIWT01000006">
    <property type="protein sequence ID" value="TWF73323.1"/>
    <property type="molecule type" value="Genomic_DNA"/>
</dbReference>